<keyword evidence="5" id="KW-1185">Reference proteome</keyword>
<evidence type="ECO:0000256" key="2">
    <source>
        <dbReference type="SAM" id="MobiDB-lite"/>
    </source>
</evidence>
<dbReference type="Proteomes" id="UP001186944">
    <property type="component" value="Unassembled WGS sequence"/>
</dbReference>
<dbReference type="InterPro" id="IPR013083">
    <property type="entry name" value="Znf_RING/FYVE/PHD"/>
</dbReference>
<evidence type="ECO:0000259" key="3">
    <source>
        <dbReference type="Pfam" id="PF16744"/>
    </source>
</evidence>
<evidence type="ECO:0000313" key="4">
    <source>
        <dbReference type="EMBL" id="KAK3098733.1"/>
    </source>
</evidence>
<proteinExistence type="predicted"/>
<keyword evidence="1" id="KW-0106">Calcium</keyword>
<feature type="region of interest" description="Disordered" evidence="2">
    <location>
        <begin position="1"/>
        <end position="64"/>
    </location>
</feature>
<dbReference type="InterPro" id="IPR011992">
    <property type="entry name" value="EF-hand-dom_pair"/>
</dbReference>
<feature type="compositionally biased region" description="Basic residues" evidence="2">
    <location>
        <begin position="7"/>
        <end position="16"/>
    </location>
</feature>
<dbReference type="InterPro" id="IPR011011">
    <property type="entry name" value="Znf_FYVE_PHD"/>
</dbReference>
<dbReference type="AlphaFoldDB" id="A0AA88YGB6"/>
<dbReference type="Pfam" id="PF16744">
    <property type="entry name" value="zf-RING_15"/>
    <property type="match status" value="1"/>
</dbReference>
<dbReference type="InterPro" id="IPR018247">
    <property type="entry name" value="EF_Hand_1_Ca_BS"/>
</dbReference>
<organism evidence="4 5">
    <name type="scientific">Pinctada imbricata</name>
    <name type="common">Atlantic pearl-oyster</name>
    <name type="synonym">Pinctada martensii</name>
    <dbReference type="NCBI Taxonomy" id="66713"/>
    <lineage>
        <taxon>Eukaryota</taxon>
        <taxon>Metazoa</taxon>
        <taxon>Spiralia</taxon>
        <taxon>Lophotrochozoa</taxon>
        <taxon>Mollusca</taxon>
        <taxon>Bivalvia</taxon>
        <taxon>Autobranchia</taxon>
        <taxon>Pteriomorphia</taxon>
        <taxon>Pterioida</taxon>
        <taxon>Pterioidea</taxon>
        <taxon>Pteriidae</taxon>
        <taxon>Pinctada</taxon>
    </lineage>
</organism>
<evidence type="ECO:0000313" key="5">
    <source>
        <dbReference type="Proteomes" id="UP001186944"/>
    </source>
</evidence>
<sequence length="407" mass="47007">MGTGASKHGHARRKVQAVKAFEDAGKRHKKKSTASSTKSNSSRKSGSISSEKDPQQVESPRSNWAKVRERTVLRHELDTTSNLKLSDFNKVVRKKALEKEDEEPVEIPYGCKAKVEPEELCHVCSVYTGRETYPCRICYKVYHEGCLRKLGQCSDPASSVLLRRALKPVGWSCHECDDLSNLLTQEELFQLYESLDRHQITQDTSVSLEEYLDYRRRVHKEEQNDDMSQAKIQEETARFHKVDRDNTGSITWWEFINYESINVLQRRSKNSILKLLTLREIELSRILFRAFDENLTGFITEYSARKAIASFYTLFLERDDAFNGFAIMNLNKQDELAFVLNETLSFTMDNDPDEDRKMGWRDFLWELCIYVLAARPNLSPVPVEGSEWTKGVVVSTEMDCDLKRTSL</sequence>
<dbReference type="SUPFAM" id="SSF57903">
    <property type="entry name" value="FYVE/PHD zinc finger"/>
    <property type="match status" value="1"/>
</dbReference>
<dbReference type="EMBL" id="VSWD01000007">
    <property type="protein sequence ID" value="KAK3098733.1"/>
    <property type="molecule type" value="Genomic_DNA"/>
</dbReference>
<dbReference type="Gene3D" id="3.30.40.10">
    <property type="entry name" value="Zinc/RING finger domain, C3HC4 (zinc finger)"/>
    <property type="match status" value="1"/>
</dbReference>
<gene>
    <name evidence="4" type="ORF">FSP39_022535</name>
</gene>
<dbReference type="Gene3D" id="1.10.238.10">
    <property type="entry name" value="EF-hand"/>
    <property type="match status" value="1"/>
</dbReference>
<protein>
    <recommendedName>
        <fullName evidence="3">KIAA1045 RING finger domain-containing protein</fullName>
    </recommendedName>
</protein>
<feature type="domain" description="KIAA1045 RING finger" evidence="3">
    <location>
        <begin position="117"/>
        <end position="186"/>
    </location>
</feature>
<feature type="compositionally biased region" description="Low complexity" evidence="2">
    <location>
        <begin position="33"/>
        <end position="49"/>
    </location>
</feature>
<comment type="caution">
    <text evidence="4">The sequence shown here is derived from an EMBL/GenBank/DDBJ whole genome shotgun (WGS) entry which is preliminary data.</text>
</comment>
<accession>A0AA88YGB6</accession>
<dbReference type="PROSITE" id="PS00018">
    <property type="entry name" value="EF_HAND_1"/>
    <property type="match status" value="1"/>
</dbReference>
<dbReference type="InterPro" id="IPR031946">
    <property type="entry name" value="KIAA1045_Zf_RING"/>
</dbReference>
<dbReference type="SUPFAM" id="SSF47473">
    <property type="entry name" value="EF-hand"/>
    <property type="match status" value="1"/>
</dbReference>
<evidence type="ECO:0000256" key="1">
    <source>
        <dbReference type="ARBA" id="ARBA00022837"/>
    </source>
</evidence>
<name>A0AA88YGB6_PINIB</name>
<reference evidence="4" key="1">
    <citation type="submission" date="2019-08" db="EMBL/GenBank/DDBJ databases">
        <title>The improved chromosome-level genome for the pearl oyster Pinctada fucata martensii using PacBio sequencing and Hi-C.</title>
        <authorList>
            <person name="Zheng Z."/>
        </authorList>
    </citation>
    <scope>NUCLEOTIDE SEQUENCE</scope>
    <source>
        <strain evidence="4">ZZ-2019</strain>
        <tissue evidence="4">Adductor muscle</tissue>
    </source>
</reference>